<protein>
    <submittedName>
        <fullName evidence="1">Uncharacterized protein</fullName>
    </submittedName>
</protein>
<reference evidence="1" key="1">
    <citation type="journal article" date="2012" name="Mol. Plant Microbe Interact.">
        <title>A highly conserved effector in Fusarium oxysporum is required for full virulence on Arabidopsis.</title>
        <authorList>
            <person name="Thatcher L.F."/>
            <person name="Gardiner D.M."/>
            <person name="Kazan K."/>
            <person name="Manners J."/>
        </authorList>
    </citation>
    <scope>NUCLEOTIDE SEQUENCE [LARGE SCALE GENOMIC DNA]</scope>
    <source>
        <strain evidence="1">Fo5176</strain>
    </source>
</reference>
<sequence>MLRDNPDFEADWSRPRFGRLEDLRKTALIAHIELGVVKSAEIACDQLKLAQIMTPSHIYAVAVEIPSHWRMRLYERNRYEKLEEFKWFLGQRFDLKITIFYAERSKIQALGFFGRKIRHPGGVVRSPL</sequence>
<gene>
    <name evidence="1" type="ORF">FOXB_16608</name>
</gene>
<comment type="caution">
    <text evidence="1">The sequence shown here is derived from an EMBL/GenBank/DDBJ whole genome shotgun (WGS) entry which is preliminary data.</text>
</comment>
<name>F9GD74_FUSOF</name>
<dbReference type="EMBL" id="AFQF01005362">
    <property type="protein sequence ID" value="EGU72877.1"/>
    <property type="molecule type" value="Genomic_DNA"/>
</dbReference>
<accession>F9GD74</accession>
<organism evidence="1">
    <name type="scientific">Fusarium oxysporum (strain Fo5176)</name>
    <name type="common">Fusarium vascular wilt</name>
    <dbReference type="NCBI Taxonomy" id="660025"/>
    <lineage>
        <taxon>Eukaryota</taxon>
        <taxon>Fungi</taxon>
        <taxon>Dikarya</taxon>
        <taxon>Ascomycota</taxon>
        <taxon>Pezizomycotina</taxon>
        <taxon>Sordariomycetes</taxon>
        <taxon>Hypocreomycetidae</taxon>
        <taxon>Hypocreales</taxon>
        <taxon>Nectriaceae</taxon>
        <taxon>Fusarium</taxon>
        <taxon>Fusarium oxysporum species complex</taxon>
    </lineage>
</organism>
<evidence type="ECO:0000313" key="1">
    <source>
        <dbReference type="EMBL" id="EGU72877.1"/>
    </source>
</evidence>
<proteinExistence type="predicted"/>
<dbReference type="AlphaFoldDB" id="F9GD74"/>